<organism evidence="1 2">
    <name type="scientific">Xanthomonas albilineans (strain GPE PC73 / CFBP 7063)</name>
    <dbReference type="NCBI Taxonomy" id="380358"/>
    <lineage>
        <taxon>Bacteria</taxon>
        <taxon>Pseudomonadati</taxon>
        <taxon>Pseudomonadota</taxon>
        <taxon>Gammaproteobacteria</taxon>
        <taxon>Lysobacterales</taxon>
        <taxon>Lysobacteraceae</taxon>
        <taxon>Xanthomonas</taxon>
    </lineage>
</organism>
<dbReference type="OrthoDB" id="6058541at2"/>
<evidence type="ECO:0000313" key="1">
    <source>
        <dbReference type="EMBL" id="CBA16868.1"/>
    </source>
</evidence>
<dbReference type="AlphaFoldDB" id="D2U9C6"/>
<dbReference type="GeneID" id="57877695"/>
<dbReference type="STRING" id="380358.XALC_2388"/>
<dbReference type="KEGG" id="xal:XALC_2388"/>
<dbReference type="EMBL" id="FP565176">
    <property type="protein sequence ID" value="CBA16868.1"/>
    <property type="molecule type" value="Genomic_DNA"/>
</dbReference>
<name>D2U9C6_XANAP</name>
<keyword evidence="2" id="KW-1185">Reference proteome</keyword>
<sequence>MNLITSLRHKLSYLYGEHLPNEIHYHRADGQHVVVALQDATVDQLAFAIQTINTESVALSRHRNALEELHTEVRKRSACGADRIADVAWDN</sequence>
<dbReference type="Proteomes" id="UP000001890">
    <property type="component" value="Chromosome"/>
</dbReference>
<reference evidence="1 2" key="1">
    <citation type="journal article" date="2009" name="BMC Genomics">
        <title>The complete genome sequence of Xanthomonas albilineans provides new insights into the reductive genome evolution of the xylem-limited Xanthomonadaceae.</title>
        <authorList>
            <person name="Pieretti I."/>
            <person name="Royer M."/>
            <person name="Barbe V."/>
            <person name="Carrere S."/>
            <person name="Koebnik R."/>
            <person name="Cociancich S."/>
            <person name="Couloux A."/>
            <person name="Darrasse A."/>
            <person name="Gouzy J."/>
            <person name="Jacques M.A."/>
            <person name="Lauber E."/>
            <person name="Manceau C."/>
            <person name="Mangenot S."/>
            <person name="Poussier S."/>
            <person name="Segurens B."/>
            <person name="Szurek B."/>
            <person name="Verdier V."/>
            <person name="Arlat M."/>
            <person name="Rott P."/>
        </authorList>
    </citation>
    <scope>NUCLEOTIDE SEQUENCE [LARGE SCALE GENOMIC DNA]</scope>
    <source>
        <strain evidence="2">GPE PC73 / CFBP 7063</strain>
    </source>
</reference>
<proteinExistence type="predicted"/>
<evidence type="ECO:0000313" key="2">
    <source>
        <dbReference type="Proteomes" id="UP000001890"/>
    </source>
</evidence>
<dbReference type="RefSeq" id="WP_012916863.1">
    <property type="nucleotide sequence ID" value="NC_013722.1"/>
</dbReference>
<gene>
    <name evidence="1" type="ordered locus">XALc_2388</name>
</gene>
<accession>D2U9C6</accession>
<protein>
    <submittedName>
        <fullName evidence="1">Uncharacterized protein</fullName>
    </submittedName>
</protein>